<dbReference type="CDD" id="cd12797">
    <property type="entry name" value="M23_peptidase"/>
    <property type="match status" value="1"/>
</dbReference>
<dbReference type="Pfam" id="PF01551">
    <property type="entry name" value="Peptidase_M23"/>
    <property type="match status" value="1"/>
</dbReference>
<evidence type="ECO:0000259" key="2">
    <source>
        <dbReference type="Pfam" id="PF01551"/>
    </source>
</evidence>
<dbReference type="InterPro" id="IPR011055">
    <property type="entry name" value="Dup_hybrid_motif"/>
</dbReference>
<keyword evidence="3" id="KW-0378">Hydrolase</keyword>
<reference evidence="3 4" key="1">
    <citation type="submission" date="2020-08" db="EMBL/GenBank/DDBJ databases">
        <title>Genomic Encyclopedia of Type Strains, Phase IV (KMG-IV): sequencing the most valuable type-strain genomes for metagenomic binning, comparative biology and taxonomic classification.</title>
        <authorList>
            <person name="Goeker M."/>
        </authorList>
    </citation>
    <scope>NUCLEOTIDE SEQUENCE [LARGE SCALE GENOMIC DNA]</scope>
    <source>
        <strain evidence="3 4">DSM 26287</strain>
    </source>
</reference>
<dbReference type="EMBL" id="JACHHU010000004">
    <property type="protein sequence ID" value="MBB6542381.1"/>
    <property type="molecule type" value="Genomic_DNA"/>
</dbReference>
<organism evidence="3 4">
    <name type="scientific">Thalassotalea piscium</name>
    <dbReference type="NCBI Taxonomy" id="1230533"/>
    <lineage>
        <taxon>Bacteria</taxon>
        <taxon>Pseudomonadati</taxon>
        <taxon>Pseudomonadota</taxon>
        <taxon>Gammaproteobacteria</taxon>
        <taxon>Alteromonadales</taxon>
        <taxon>Colwelliaceae</taxon>
        <taxon>Thalassotalea</taxon>
    </lineage>
</organism>
<dbReference type="RefSeq" id="WP_184422966.1">
    <property type="nucleotide sequence ID" value="NZ_AP027362.1"/>
</dbReference>
<name>A0A7X0NF90_9GAMM</name>
<keyword evidence="4" id="KW-1185">Reference proteome</keyword>
<evidence type="ECO:0000313" key="3">
    <source>
        <dbReference type="EMBL" id="MBB6542381.1"/>
    </source>
</evidence>
<keyword evidence="1" id="KW-0732">Signal</keyword>
<dbReference type="GO" id="GO:0004222">
    <property type="term" value="F:metalloendopeptidase activity"/>
    <property type="evidence" value="ECO:0007669"/>
    <property type="project" value="TreeGrafter"/>
</dbReference>
<dbReference type="Proteomes" id="UP000537141">
    <property type="component" value="Unassembled WGS sequence"/>
</dbReference>
<protein>
    <submittedName>
        <fullName evidence="3">Murein DD-endopeptidase MepM/ murein hydrolase activator NlpD</fullName>
    </submittedName>
</protein>
<dbReference type="PANTHER" id="PTHR21666:SF285">
    <property type="entry name" value="M23 FAMILY METALLOPEPTIDASE"/>
    <property type="match status" value="1"/>
</dbReference>
<feature type="signal peptide" evidence="1">
    <location>
        <begin position="1"/>
        <end position="25"/>
    </location>
</feature>
<comment type="caution">
    <text evidence="3">The sequence shown here is derived from an EMBL/GenBank/DDBJ whole genome shotgun (WGS) entry which is preliminary data.</text>
</comment>
<evidence type="ECO:0000256" key="1">
    <source>
        <dbReference type="SAM" id="SignalP"/>
    </source>
</evidence>
<sequence length="276" mass="30218">MFRRITPYCCCVLALLTLVSSASHAEIKLSGNFTQGGLIIGKTEPGNSVQLNERILKVSRNGDFVFGFSWNDTTTYTLTVTDETGNNEQKTFTPKARQYKQSNIKGIAKKIMNPAPADVERSALDRKLTVQARANDSDFTHFAEGFSAPRNSKITGVFGSQRLFNGVLKSTHFGLDYRGNIGAPVKAPASGTVVLWVPDMFYSGGTLIIDHGHGINSTFLHLSDSYVKVGDVVQKNDVIAEVGASGRVTGPHLDWRVNWFNVRLDPQLVLATLPIK</sequence>
<dbReference type="SUPFAM" id="SSF51261">
    <property type="entry name" value="Duplicated hybrid motif"/>
    <property type="match status" value="1"/>
</dbReference>
<dbReference type="PANTHER" id="PTHR21666">
    <property type="entry name" value="PEPTIDASE-RELATED"/>
    <property type="match status" value="1"/>
</dbReference>
<dbReference type="InterPro" id="IPR050570">
    <property type="entry name" value="Cell_wall_metabolism_enzyme"/>
</dbReference>
<dbReference type="AlphaFoldDB" id="A0A7X0NF90"/>
<accession>A0A7X0NF90</accession>
<dbReference type="Gene3D" id="2.70.70.10">
    <property type="entry name" value="Glucose Permease (Domain IIA)"/>
    <property type="match status" value="1"/>
</dbReference>
<gene>
    <name evidence="3" type="ORF">HNQ55_000868</name>
</gene>
<feature type="chain" id="PRO_5031240749" evidence="1">
    <location>
        <begin position="26"/>
        <end position="276"/>
    </location>
</feature>
<proteinExistence type="predicted"/>
<feature type="domain" description="M23ase beta-sheet core" evidence="2">
    <location>
        <begin position="171"/>
        <end position="266"/>
    </location>
</feature>
<dbReference type="InterPro" id="IPR016047">
    <property type="entry name" value="M23ase_b-sheet_dom"/>
</dbReference>
<evidence type="ECO:0000313" key="4">
    <source>
        <dbReference type="Proteomes" id="UP000537141"/>
    </source>
</evidence>